<sequence>MGKPNYCAIKDCHNKSGDKGRFGRTIKLHKLPKEGIVRSAWLRAISRKDFKPSTYTSVCSDHFPRGEGRTSVHKVPSLHLPQKVVKEGKVRNTKNSLSTSISETESILQPSISHSESDQPKPCCSIDVIEQTHSYSKTPMRTLCESGTESENVPLSTASCTKNDKITQTNTPPAELSVQVTRPEIIIDDIASSDEEVLFYTGLPCYQAFKALFDTLIAAGADRMNVDDEIMMQEKSYRKLRLIDEFFMVMMRLRLGLLLNDLQYRFKISTGRVSRIFNSWISLMATCLKSIVFLPPLQTLQQKVPDCFKNFSDTRIVLDCTEIFIETPSALENKSLTYSSYKSHNTFKSLVGVSMTGAVVFLSNLWGGSASDVHITRNCGLLELLEEGDAVMVDKGFIHIQSDLKKKGVKLYCPPFMSAKRNQFSKSEVECTRRIASARIHVERKMEQIKNFRILQGILPISLSSKADAIFFVCSALTNLLPPLVK</sequence>
<dbReference type="OrthoDB" id="6131652at2759"/>
<evidence type="ECO:0000256" key="6">
    <source>
        <dbReference type="PROSITE-ProRule" id="PRU00309"/>
    </source>
</evidence>
<dbReference type="Pfam" id="PF13613">
    <property type="entry name" value="HTH_Tnp_4"/>
    <property type="match status" value="1"/>
</dbReference>
<gene>
    <name evidence="9" type="ORF">MEDL_56528</name>
</gene>
<dbReference type="PANTHER" id="PTHR23080">
    <property type="entry name" value="THAP DOMAIN PROTEIN"/>
    <property type="match status" value="1"/>
</dbReference>
<keyword evidence="2" id="KW-0479">Metal-binding</keyword>
<evidence type="ECO:0000256" key="5">
    <source>
        <dbReference type="ARBA" id="ARBA00023125"/>
    </source>
</evidence>
<protein>
    <recommendedName>
        <fullName evidence="8">THAP-type domain-containing protein</fullName>
    </recommendedName>
</protein>
<dbReference type="PANTHER" id="PTHR23080:SF133">
    <property type="entry name" value="SI:CH211-262I1.5-RELATED"/>
    <property type="match status" value="1"/>
</dbReference>
<dbReference type="InterPro" id="IPR027805">
    <property type="entry name" value="Transposase_HTH_dom"/>
</dbReference>
<comment type="caution">
    <text evidence="9">The sequence shown here is derived from an EMBL/GenBank/DDBJ whole genome shotgun (WGS) entry which is preliminary data.</text>
</comment>
<evidence type="ECO:0000256" key="1">
    <source>
        <dbReference type="ARBA" id="ARBA00001968"/>
    </source>
</evidence>
<dbReference type="InterPro" id="IPR006612">
    <property type="entry name" value="THAP_Znf"/>
</dbReference>
<dbReference type="InterPro" id="IPR027806">
    <property type="entry name" value="HARBI1_dom"/>
</dbReference>
<feature type="compositionally biased region" description="Low complexity" evidence="7">
    <location>
        <begin position="96"/>
        <end position="108"/>
    </location>
</feature>
<keyword evidence="3 6" id="KW-0863">Zinc-finger</keyword>
<dbReference type="Pfam" id="PF05485">
    <property type="entry name" value="THAP"/>
    <property type="match status" value="1"/>
</dbReference>
<evidence type="ECO:0000256" key="7">
    <source>
        <dbReference type="SAM" id="MobiDB-lite"/>
    </source>
</evidence>
<dbReference type="Proteomes" id="UP000683360">
    <property type="component" value="Unassembled WGS sequence"/>
</dbReference>
<evidence type="ECO:0000256" key="3">
    <source>
        <dbReference type="ARBA" id="ARBA00022771"/>
    </source>
</evidence>
<dbReference type="PROSITE" id="PS50950">
    <property type="entry name" value="ZF_THAP"/>
    <property type="match status" value="1"/>
</dbReference>
<accession>A0A8S3UF86</accession>
<dbReference type="EMBL" id="CAJPWZ010002737">
    <property type="protein sequence ID" value="CAG2244471.1"/>
    <property type="molecule type" value="Genomic_DNA"/>
</dbReference>
<comment type="cofactor">
    <cofactor evidence="1">
        <name>a divalent metal cation</name>
        <dbReference type="ChEBI" id="CHEBI:60240"/>
    </cofactor>
</comment>
<evidence type="ECO:0000313" key="10">
    <source>
        <dbReference type="Proteomes" id="UP000683360"/>
    </source>
</evidence>
<feature type="domain" description="THAP-type" evidence="8">
    <location>
        <begin position="3"/>
        <end position="79"/>
    </location>
</feature>
<keyword evidence="4" id="KW-0862">Zinc</keyword>
<dbReference type="GO" id="GO:0008270">
    <property type="term" value="F:zinc ion binding"/>
    <property type="evidence" value="ECO:0007669"/>
    <property type="project" value="UniProtKB-KW"/>
</dbReference>
<evidence type="ECO:0000256" key="2">
    <source>
        <dbReference type="ARBA" id="ARBA00022723"/>
    </source>
</evidence>
<name>A0A8S3UF86_MYTED</name>
<proteinExistence type="predicted"/>
<dbReference type="SMART" id="SM00980">
    <property type="entry name" value="THAP"/>
    <property type="match status" value="1"/>
</dbReference>
<feature type="region of interest" description="Disordered" evidence="7">
    <location>
        <begin position="90"/>
        <end position="121"/>
    </location>
</feature>
<keyword evidence="10" id="KW-1185">Reference proteome</keyword>
<evidence type="ECO:0000313" key="9">
    <source>
        <dbReference type="EMBL" id="CAG2244471.1"/>
    </source>
</evidence>
<evidence type="ECO:0000256" key="4">
    <source>
        <dbReference type="ARBA" id="ARBA00022833"/>
    </source>
</evidence>
<dbReference type="SUPFAM" id="SSF57716">
    <property type="entry name" value="Glucocorticoid receptor-like (DNA-binding domain)"/>
    <property type="match status" value="1"/>
</dbReference>
<evidence type="ECO:0000259" key="8">
    <source>
        <dbReference type="PROSITE" id="PS50950"/>
    </source>
</evidence>
<organism evidence="9 10">
    <name type="scientific">Mytilus edulis</name>
    <name type="common">Blue mussel</name>
    <dbReference type="NCBI Taxonomy" id="6550"/>
    <lineage>
        <taxon>Eukaryota</taxon>
        <taxon>Metazoa</taxon>
        <taxon>Spiralia</taxon>
        <taxon>Lophotrochozoa</taxon>
        <taxon>Mollusca</taxon>
        <taxon>Bivalvia</taxon>
        <taxon>Autobranchia</taxon>
        <taxon>Pteriomorphia</taxon>
        <taxon>Mytilida</taxon>
        <taxon>Mytiloidea</taxon>
        <taxon>Mytilidae</taxon>
        <taxon>Mytilinae</taxon>
        <taxon>Mytilus</taxon>
    </lineage>
</organism>
<dbReference type="GO" id="GO:0003677">
    <property type="term" value="F:DNA binding"/>
    <property type="evidence" value="ECO:0007669"/>
    <property type="project" value="UniProtKB-UniRule"/>
</dbReference>
<reference evidence="9" key="1">
    <citation type="submission" date="2021-03" db="EMBL/GenBank/DDBJ databases">
        <authorList>
            <person name="Bekaert M."/>
        </authorList>
    </citation>
    <scope>NUCLEOTIDE SEQUENCE</scope>
</reference>
<keyword evidence="5 6" id="KW-0238">DNA-binding</keyword>
<dbReference type="Pfam" id="PF13359">
    <property type="entry name" value="DDE_Tnp_4"/>
    <property type="match status" value="1"/>
</dbReference>
<dbReference type="AlphaFoldDB" id="A0A8S3UF86"/>